<dbReference type="InterPro" id="IPR045283">
    <property type="entry name" value="AT3G44326-like"/>
</dbReference>
<dbReference type="SUPFAM" id="SSF81383">
    <property type="entry name" value="F-box domain"/>
    <property type="match status" value="1"/>
</dbReference>
<dbReference type="AlphaFoldDB" id="J3N651"/>
<evidence type="ECO:0000313" key="3">
    <source>
        <dbReference type="Proteomes" id="UP000006038"/>
    </source>
</evidence>
<dbReference type="InterPro" id="IPR001810">
    <property type="entry name" value="F-box_dom"/>
</dbReference>
<evidence type="ECO:0000313" key="2">
    <source>
        <dbReference type="EnsemblPlants" id="OB11G12870.1"/>
    </source>
</evidence>
<dbReference type="PROSITE" id="PS50181">
    <property type="entry name" value="FBOX"/>
    <property type="match status" value="1"/>
</dbReference>
<dbReference type="InterPro" id="IPR036047">
    <property type="entry name" value="F-box-like_dom_sf"/>
</dbReference>
<dbReference type="HOGENOM" id="CLU_2281760_0_0_1"/>
<feature type="domain" description="F-box" evidence="1">
    <location>
        <begin position="18"/>
        <end position="64"/>
    </location>
</feature>
<dbReference type="Gramene" id="OB11G12870.1">
    <property type="protein sequence ID" value="OB11G12870.1"/>
    <property type="gene ID" value="OB11G12870"/>
</dbReference>
<accession>J3N651</accession>
<dbReference type="PANTHER" id="PTHR33736">
    <property type="entry name" value="F-BOX PROTEIN-RELATED"/>
    <property type="match status" value="1"/>
</dbReference>
<dbReference type="PANTHER" id="PTHR33736:SF13">
    <property type="entry name" value="OS11G0155100 PROTEIN"/>
    <property type="match status" value="1"/>
</dbReference>
<dbReference type="STRING" id="4533.J3N651"/>
<dbReference type="Proteomes" id="UP000006038">
    <property type="component" value="Chromosome 11"/>
</dbReference>
<dbReference type="EnsemblPlants" id="OB11G12870.1">
    <property type="protein sequence ID" value="OB11G12870.1"/>
    <property type="gene ID" value="OB11G12870"/>
</dbReference>
<evidence type="ECO:0000259" key="1">
    <source>
        <dbReference type="PROSITE" id="PS50181"/>
    </source>
</evidence>
<name>J3N651_ORYBR</name>
<dbReference type="Gene3D" id="1.20.1280.50">
    <property type="match status" value="1"/>
</dbReference>
<reference evidence="2" key="1">
    <citation type="journal article" date="2013" name="Nat. Commun.">
        <title>Whole-genome sequencing of Oryza brachyantha reveals mechanisms underlying Oryza genome evolution.</title>
        <authorList>
            <person name="Chen J."/>
            <person name="Huang Q."/>
            <person name="Gao D."/>
            <person name="Wang J."/>
            <person name="Lang Y."/>
            <person name="Liu T."/>
            <person name="Li B."/>
            <person name="Bai Z."/>
            <person name="Luis Goicoechea J."/>
            <person name="Liang C."/>
            <person name="Chen C."/>
            <person name="Zhang W."/>
            <person name="Sun S."/>
            <person name="Liao Y."/>
            <person name="Zhang X."/>
            <person name="Yang L."/>
            <person name="Song C."/>
            <person name="Wang M."/>
            <person name="Shi J."/>
            <person name="Liu G."/>
            <person name="Liu J."/>
            <person name="Zhou H."/>
            <person name="Zhou W."/>
            <person name="Yu Q."/>
            <person name="An N."/>
            <person name="Chen Y."/>
            <person name="Cai Q."/>
            <person name="Wang B."/>
            <person name="Liu B."/>
            <person name="Min J."/>
            <person name="Huang Y."/>
            <person name="Wu H."/>
            <person name="Li Z."/>
            <person name="Zhang Y."/>
            <person name="Yin Y."/>
            <person name="Song W."/>
            <person name="Jiang J."/>
            <person name="Jackson S.A."/>
            <person name="Wing R.A."/>
            <person name="Wang J."/>
            <person name="Chen M."/>
        </authorList>
    </citation>
    <scope>NUCLEOTIDE SEQUENCE [LARGE SCALE GENOMIC DNA]</scope>
    <source>
        <strain evidence="2">cv. IRGC 101232</strain>
    </source>
</reference>
<reference evidence="2" key="2">
    <citation type="submission" date="2013-04" db="UniProtKB">
        <authorList>
            <consortium name="EnsemblPlants"/>
        </authorList>
    </citation>
    <scope>IDENTIFICATION</scope>
</reference>
<keyword evidence="3" id="KW-1185">Reference proteome</keyword>
<sequence length="102" mass="10518">MAMDELIRAPACGGGGGGTVIEDLPGDVLALVLRRLDGASLAAVGCACSSLHELAADQETWRGLCLALWPSVRDVLGGGGENGCDESQILQRGITTNEHDDQ</sequence>
<dbReference type="Pfam" id="PF12937">
    <property type="entry name" value="F-box-like"/>
    <property type="match status" value="1"/>
</dbReference>
<protein>
    <recommendedName>
        <fullName evidence="1">F-box domain-containing protein</fullName>
    </recommendedName>
</protein>
<organism evidence="2">
    <name type="scientific">Oryza brachyantha</name>
    <name type="common">malo sina</name>
    <dbReference type="NCBI Taxonomy" id="4533"/>
    <lineage>
        <taxon>Eukaryota</taxon>
        <taxon>Viridiplantae</taxon>
        <taxon>Streptophyta</taxon>
        <taxon>Embryophyta</taxon>
        <taxon>Tracheophyta</taxon>
        <taxon>Spermatophyta</taxon>
        <taxon>Magnoliopsida</taxon>
        <taxon>Liliopsida</taxon>
        <taxon>Poales</taxon>
        <taxon>Poaceae</taxon>
        <taxon>BOP clade</taxon>
        <taxon>Oryzoideae</taxon>
        <taxon>Oryzeae</taxon>
        <taxon>Oryzinae</taxon>
        <taxon>Oryza</taxon>
    </lineage>
</organism>
<proteinExistence type="predicted"/>